<dbReference type="PANTHER" id="PTHR23526">
    <property type="entry name" value="INTEGRAL MEMBRANE TRANSPORT PROTEIN-RELATED"/>
    <property type="match status" value="1"/>
</dbReference>
<feature type="transmembrane region" description="Helical" evidence="2">
    <location>
        <begin position="12"/>
        <end position="37"/>
    </location>
</feature>
<evidence type="ECO:0000256" key="1">
    <source>
        <dbReference type="ARBA" id="ARBA00004651"/>
    </source>
</evidence>
<feature type="transmembrane region" description="Helical" evidence="2">
    <location>
        <begin position="354"/>
        <end position="374"/>
    </location>
</feature>
<feature type="transmembrane region" description="Helical" evidence="2">
    <location>
        <begin position="74"/>
        <end position="96"/>
    </location>
</feature>
<dbReference type="RefSeq" id="WP_148954597.1">
    <property type="nucleotide sequence ID" value="NZ_VTEG01000014.1"/>
</dbReference>
<accession>A0A5D4M9A9</accession>
<feature type="transmembrane region" description="Helical" evidence="2">
    <location>
        <begin position="102"/>
        <end position="122"/>
    </location>
</feature>
<evidence type="ECO:0000313" key="3">
    <source>
        <dbReference type="EMBL" id="TYR98027.1"/>
    </source>
</evidence>
<dbReference type="Pfam" id="PF07690">
    <property type="entry name" value="MFS_1"/>
    <property type="match status" value="1"/>
</dbReference>
<keyword evidence="2" id="KW-1133">Transmembrane helix</keyword>
<evidence type="ECO:0000256" key="2">
    <source>
        <dbReference type="SAM" id="Phobius"/>
    </source>
</evidence>
<feature type="transmembrane region" description="Helical" evidence="2">
    <location>
        <begin position="143"/>
        <end position="161"/>
    </location>
</feature>
<feature type="transmembrane region" description="Helical" evidence="2">
    <location>
        <begin position="380"/>
        <end position="403"/>
    </location>
</feature>
<comment type="subcellular location">
    <subcellularLocation>
        <location evidence="1">Cell membrane</location>
        <topology evidence="1">Multi-pass membrane protein</topology>
    </subcellularLocation>
</comment>
<dbReference type="SUPFAM" id="SSF103473">
    <property type="entry name" value="MFS general substrate transporter"/>
    <property type="match status" value="1"/>
</dbReference>
<dbReference type="Gene3D" id="1.20.1250.20">
    <property type="entry name" value="MFS general substrate transporter like domains"/>
    <property type="match status" value="1"/>
</dbReference>
<dbReference type="GO" id="GO:0005886">
    <property type="term" value="C:plasma membrane"/>
    <property type="evidence" value="ECO:0007669"/>
    <property type="project" value="UniProtKB-SubCell"/>
</dbReference>
<feature type="transmembrane region" description="Helical" evidence="2">
    <location>
        <begin position="43"/>
        <end position="65"/>
    </location>
</feature>
<dbReference type="PANTHER" id="PTHR23526:SF2">
    <property type="entry name" value="MAJOR FACILITATOR SUPERFAMILY (MFS) PROFILE DOMAIN-CONTAINING PROTEIN"/>
    <property type="match status" value="1"/>
</dbReference>
<dbReference type="InterPro" id="IPR052528">
    <property type="entry name" value="Sugar_transport-like"/>
</dbReference>
<protein>
    <submittedName>
        <fullName evidence="3">MFS transporter</fullName>
    </submittedName>
</protein>
<feature type="transmembrane region" description="Helical" evidence="2">
    <location>
        <begin position="313"/>
        <end position="333"/>
    </location>
</feature>
<sequence length="422" mass="46759">MKLNNNEKLSIYNGVASTVSTNAVNGYIPLFAIGVLGASNTQMGLITSLPSIIGMLALIPGAMWLNRVKSKKKFAVASTLSTRLLFMLILFVPFLSPQYAPWALVALIALLNFPGALSGLSWQSMIGDLVPEDRRGGFFSSRNRWMTLTAMIVTFSTGLFLEQFNADSVFPYQILFIVGFGFAIMEVFYLFKHKEAPAENTAAEEDEAAQKKKLSLHVFKHKPYLAFIVCALLFNFGAQMGWSIFSIYQIREAHATALWFSMFSVTNQLSQIVSIKWWAKYADKYGNTMLLFVAAAGMATAPALMIVSTNLYYITFINLWIGIFVAGTNLLLFNQLLSSSPQKQLTTYIANYNFLLAIIGFLAPQFGVLLLNQFGMQSAMLLTSTVRMMGALAFLFVALRILAHARSRSGDSHNPKNVELVP</sequence>
<dbReference type="GO" id="GO:0022857">
    <property type="term" value="F:transmembrane transporter activity"/>
    <property type="evidence" value="ECO:0007669"/>
    <property type="project" value="InterPro"/>
</dbReference>
<comment type="caution">
    <text evidence="3">The sequence shown here is derived from an EMBL/GenBank/DDBJ whole genome shotgun (WGS) entry which is preliminary data.</text>
</comment>
<dbReference type="AlphaFoldDB" id="A0A5D4M9A9"/>
<keyword evidence="2" id="KW-0812">Transmembrane</keyword>
<dbReference type="InterPro" id="IPR036259">
    <property type="entry name" value="MFS_trans_sf"/>
</dbReference>
<dbReference type="Proteomes" id="UP000325182">
    <property type="component" value="Unassembled WGS sequence"/>
</dbReference>
<organism evidence="3 4">
    <name type="scientific">Rossellomorea vietnamensis</name>
    <dbReference type="NCBI Taxonomy" id="218284"/>
    <lineage>
        <taxon>Bacteria</taxon>
        <taxon>Bacillati</taxon>
        <taxon>Bacillota</taxon>
        <taxon>Bacilli</taxon>
        <taxon>Bacillales</taxon>
        <taxon>Bacillaceae</taxon>
        <taxon>Rossellomorea</taxon>
    </lineage>
</organism>
<feature type="transmembrane region" description="Helical" evidence="2">
    <location>
        <begin position="224"/>
        <end position="245"/>
    </location>
</feature>
<feature type="transmembrane region" description="Helical" evidence="2">
    <location>
        <begin position="173"/>
        <end position="191"/>
    </location>
</feature>
<name>A0A5D4M9A9_9BACI</name>
<dbReference type="EMBL" id="VTEG01000014">
    <property type="protein sequence ID" value="TYR98027.1"/>
    <property type="molecule type" value="Genomic_DNA"/>
</dbReference>
<reference evidence="3 4" key="1">
    <citation type="submission" date="2019-08" db="EMBL/GenBank/DDBJ databases">
        <title>Bacillus genomes from the desert of Cuatro Cienegas, Coahuila.</title>
        <authorList>
            <person name="Olmedo-Alvarez G."/>
        </authorList>
    </citation>
    <scope>NUCLEOTIDE SEQUENCE [LARGE SCALE GENOMIC DNA]</scope>
    <source>
        <strain evidence="3 4">CH128b_4D</strain>
    </source>
</reference>
<feature type="transmembrane region" description="Helical" evidence="2">
    <location>
        <begin position="257"/>
        <end position="278"/>
    </location>
</feature>
<dbReference type="InterPro" id="IPR011701">
    <property type="entry name" value="MFS"/>
</dbReference>
<gene>
    <name evidence="3" type="ORF">FZC84_16715</name>
</gene>
<proteinExistence type="predicted"/>
<keyword evidence="2" id="KW-0472">Membrane</keyword>
<feature type="transmembrane region" description="Helical" evidence="2">
    <location>
        <begin position="290"/>
        <end position="307"/>
    </location>
</feature>
<evidence type="ECO:0000313" key="4">
    <source>
        <dbReference type="Proteomes" id="UP000325182"/>
    </source>
</evidence>